<keyword evidence="2" id="KW-1185">Reference proteome</keyword>
<name>A0ABM8VYZ7_GIGMA</name>
<proteinExistence type="predicted"/>
<reference evidence="1 2" key="1">
    <citation type="submission" date="2021-06" db="EMBL/GenBank/DDBJ databases">
        <authorList>
            <person name="Kallberg Y."/>
            <person name="Tangrot J."/>
            <person name="Rosling A."/>
        </authorList>
    </citation>
    <scope>NUCLEOTIDE SEQUENCE [LARGE SCALE GENOMIC DNA]</scope>
    <source>
        <strain evidence="1 2">120-4 pot B 10/14</strain>
    </source>
</reference>
<evidence type="ECO:0000313" key="1">
    <source>
        <dbReference type="EMBL" id="CAG8482466.1"/>
    </source>
</evidence>
<dbReference type="Proteomes" id="UP000789901">
    <property type="component" value="Unassembled WGS sequence"/>
</dbReference>
<evidence type="ECO:0000313" key="2">
    <source>
        <dbReference type="Proteomes" id="UP000789901"/>
    </source>
</evidence>
<accession>A0ABM8VYZ7</accession>
<gene>
    <name evidence="1" type="ORF">GMARGA_LOCUS1310</name>
</gene>
<protein>
    <submittedName>
        <fullName evidence="1">44932_t:CDS:1</fullName>
    </submittedName>
</protein>
<dbReference type="EMBL" id="CAJVQB010000334">
    <property type="protein sequence ID" value="CAG8482466.1"/>
    <property type="molecule type" value="Genomic_DNA"/>
</dbReference>
<comment type="caution">
    <text evidence="1">The sequence shown here is derived from an EMBL/GenBank/DDBJ whole genome shotgun (WGS) entry which is preliminary data.</text>
</comment>
<sequence>MSEIMNSLKKRRALFIITLIDDFKLWCVDITINKENIGVKIYEENIREYGSTELFPNATKVLEEKHGKKGIWQGYEGLDLNNIDAYIKKKKP</sequence>
<organism evidence="1 2">
    <name type="scientific">Gigaspora margarita</name>
    <dbReference type="NCBI Taxonomy" id="4874"/>
    <lineage>
        <taxon>Eukaryota</taxon>
        <taxon>Fungi</taxon>
        <taxon>Fungi incertae sedis</taxon>
        <taxon>Mucoromycota</taxon>
        <taxon>Glomeromycotina</taxon>
        <taxon>Glomeromycetes</taxon>
        <taxon>Diversisporales</taxon>
        <taxon>Gigasporaceae</taxon>
        <taxon>Gigaspora</taxon>
    </lineage>
</organism>